<keyword evidence="2" id="KW-1185">Reference proteome</keyword>
<proteinExistence type="predicted"/>
<sequence length="152" mass="17227">MSRPSSSCSSHDESHGPVIAGRACRTAKAYGRPSDRVWSTMVRAHSRQNKTRTRALLQLILTLRACVPSRTRVHGAWESRIARRRPQATTRLPRIIIRLFGWYPRNLSAADLAFGRGRPLFSPLRHSPWPASLAVCLGIWQTIRSVFPLYNN</sequence>
<evidence type="ECO:0000313" key="2">
    <source>
        <dbReference type="Proteomes" id="UP000077266"/>
    </source>
</evidence>
<evidence type="ECO:0000313" key="1">
    <source>
        <dbReference type="EMBL" id="KZV83704.1"/>
    </source>
</evidence>
<organism evidence="1 2">
    <name type="scientific">Exidia glandulosa HHB12029</name>
    <dbReference type="NCBI Taxonomy" id="1314781"/>
    <lineage>
        <taxon>Eukaryota</taxon>
        <taxon>Fungi</taxon>
        <taxon>Dikarya</taxon>
        <taxon>Basidiomycota</taxon>
        <taxon>Agaricomycotina</taxon>
        <taxon>Agaricomycetes</taxon>
        <taxon>Auriculariales</taxon>
        <taxon>Exidiaceae</taxon>
        <taxon>Exidia</taxon>
    </lineage>
</organism>
<dbReference type="EMBL" id="KV426258">
    <property type="protein sequence ID" value="KZV83704.1"/>
    <property type="molecule type" value="Genomic_DNA"/>
</dbReference>
<protein>
    <submittedName>
        <fullName evidence="1">Uncharacterized protein</fullName>
    </submittedName>
</protein>
<accession>A0A165D3J1</accession>
<dbReference type="InParanoid" id="A0A165D3J1"/>
<reference evidence="1 2" key="1">
    <citation type="journal article" date="2016" name="Mol. Biol. Evol.">
        <title>Comparative Genomics of Early-Diverging Mushroom-Forming Fungi Provides Insights into the Origins of Lignocellulose Decay Capabilities.</title>
        <authorList>
            <person name="Nagy L.G."/>
            <person name="Riley R."/>
            <person name="Tritt A."/>
            <person name="Adam C."/>
            <person name="Daum C."/>
            <person name="Floudas D."/>
            <person name="Sun H."/>
            <person name="Yadav J.S."/>
            <person name="Pangilinan J."/>
            <person name="Larsson K.H."/>
            <person name="Matsuura K."/>
            <person name="Barry K."/>
            <person name="Labutti K."/>
            <person name="Kuo R."/>
            <person name="Ohm R.A."/>
            <person name="Bhattacharya S.S."/>
            <person name="Shirouzu T."/>
            <person name="Yoshinaga Y."/>
            <person name="Martin F.M."/>
            <person name="Grigoriev I.V."/>
            <person name="Hibbett D.S."/>
        </authorList>
    </citation>
    <scope>NUCLEOTIDE SEQUENCE [LARGE SCALE GENOMIC DNA]</scope>
    <source>
        <strain evidence="1 2">HHB12029</strain>
    </source>
</reference>
<dbReference type="AlphaFoldDB" id="A0A165D3J1"/>
<dbReference type="Proteomes" id="UP000077266">
    <property type="component" value="Unassembled WGS sequence"/>
</dbReference>
<name>A0A165D3J1_EXIGL</name>
<gene>
    <name evidence="1" type="ORF">EXIGLDRAFT_306703</name>
</gene>